<evidence type="ECO:0000313" key="5">
    <source>
        <dbReference type="Proteomes" id="UP001153678"/>
    </source>
</evidence>
<dbReference type="Pfam" id="PF00168">
    <property type="entry name" value="C2"/>
    <property type="match status" value="1"/>
</dbReference>
<evidence type="ECO:0000256" key="2">
    <source>
        <dbReference type="ARBA" id="ARBA00022737"/>
    </source>
</evidence>
<organism evidence="4 5">
    <name type="scientific">Funneliformis geosporum</name>
    <dbReference type="NCBI Taxonomy" id="1117311"/>
    <lineage>
        <taxon>Eukaryota</taxon>
        <taxon>Fungi</taxon>
        <taxon>Fungi incertae sedis</taxon>
        <taxon>Mucoromycota</taxon>
        <taxon>Glomeromycotina</taxon>
        <taxon>Glomeromycetes</taxon>
        <taxon>Glomerales</taxon>
        <taxon>Glomeraceae</taxon>
        <taxon>Funneliformis</taxon>
    </lineage>
</organism>
<dbReference type="GO" id="GO:0005886">
    <property type="term" value="C:plasma membrane"/>
    <property type="evidence" value="ECO:0007669"/>
    <property type="project" value="TreeGrafter"/>
</dbReference>
<dbReference type="InterPro" id="IPR000008">
    <property type="entry name" value="C2_dom"/>
</dbReference>
<dbReference type="InterPro" id="IPR002035">
    <property type="entry name" value="VWF_A"/>
</dbReference>
<dbReference type="Gene3D" id="3.40.50.410">
    <property type="entry name" value="von Willebrand factor, type A domain"/>
    <property type="match status" value="1"/>
</dbReference>
<dbReference type="SUPFAM" id="SSF53300">
    <property type="entry name" value="vWA-like"/>
    <property type="match status" value="1"/>
</dbReference>
<gene>
    <name evidence="4" type="ORF">FWILDA_LOCUS15433</name>
</gene>
<dbReference type="PANTHER" id="PTHR10857">
    <property type="entry name" value="COPINE"/>
    <property type="match status" value="1"/>
</dbReference>
<feature type="domain" description="VWFA" evidence="3">
    <location>
        <begin position="289"/>
        <end position="513"/>
    </location>
</feature>
<dbReference type="InterPro" id="IPR035892">
    <property type="entry name" value="C2_domain_sf"/>
</dbReference>
<dbReference type="Proteomes" id="UP001153678">
    <property type="component" value="Unassembled WGS sequence"/>
</dbReference>
<keyword evidence="5" id="KW-1185">Reference proteome</keyword>
<dbReference type="PANTHER" id="PTHR10857:SF106">
    <property type="entry name" value="C2 DOMAIN-CONTAINING PROTEIN"/>
    <property type="match status" value="1"/>
</dbReference>
<evidence type="ECO:0000313" key="4">
    <source>
        <dbReference type="EMBL" id="CAI2192152.1"/>
    </source>
</evidence>
<dbReference type="GO" id="GO:0005544">
    <property type="term" value="F:calcium-dependent phospholipid binding"/>
    <property type="evidence" value="ECO:0007669"/>
    <property type="project" value="InterPro"/>
</dbReference>
<dbReference type="AlphaFoldDB" id="A0A9W4T6H5"/>
<evidence type="ECO:0000259" key="3">
    <source>
        <dbReference type="PROSITE" id="PS50234"/>
    </source>
</evidence>
<protein>
    <submittedName>
        <fullName evidence="4">2782_t:CDS:1</fullName>
    </submittedName>
</protein>
<dbReference type="PROSITE" id="PS50234">
    <property type="entry name" value="VWFA"/>
    <property type="match status" value="1"/>
</dbReference>
<reference evidence="4" key="1">
    <citation type="submission" date="2022-08" db="EMBL/GenBank/DDBJ databases">
        <authorList>
            <person name="Kallberg Y."/>
            <person name="Tangrot J."/>
            <person name="Rosling A."/>
        </authorList>
    </citation>
    <scope>NUCLEOTIDE SEQUENCE</scope>
    <source>
        <strain evidence="4">Wild A</strain>
    </source>
</reference>
<dbReference type="InterPro" id="IPR037768">
    <property type="entry name" value="C2B_Copine"/>
</dbReference>
<dbReference type="Pfam" id="PF07002">
    <property type="entry name" value="Copine"/>
    <property type="match status" value="1"/>
</dbReference>
<sequence>MSKVSEQKHAHAKLELKVSCELAYPLATQVILLVKDSRTQNWDLTPYKTEVIVNYSKPKFVTGIIVDYYFEELQTFRFICINVNKPNNPDWNAQEVIGYFDYDLGSIVSSAGKKVKNRLMSENRSNNFITIMAMEVKESSRDVKLQFQAQNITKKLFLRSTPQAFLVLSRANEDGTFAPVYQSPNISSMNPLWPEFDIKESTLCNGDLDRALRIQIKNYKGNGVHVLLGQCTLTLRELLEETDTRTFQLRIPSGFNGNAPKDSILTVVKVILKEMPTFLDYIAGGTQINLVVAIDFTESNGDPRSPESSHYIGNRENDYQQAIRSVGTILEKYDSDKMIPVYGFGGKFNGNLSHTYPLNDNFENPEVFGVDGIMEVYRKTINNVVLDGPTNFSPIINHTAATIKSEISKGEDVYYILLIITDGVITDMDTTIRAIVRARKLPLSIVIVGIGEADFTNMNILDADDKPLSVQEIDPLTDAPVTVGRDIVQFIAMNKFSTEAARYSLPKAVMEEIPEQFMFYMKENNINPKQFS</sequence>
<keyword evidence="2" id="KW-0677">Repeat</keyword>
<dbReference type="EMBL" id="CAMKVN010008059">
    <property type="protein sequence ID" value="CAI2192152.1"/>
    <property type="molecule type" value="Genomic_DNA"/>
</dbReference>
<proteinExistence type="inferred from homology"/>
<evidence type="ECO:0000256" key="1">
    <source>
        <dbReference type="ARBA" id="ARBA00009048"/>
    </source>
</evidence>
<dbReference type="SMART" id="SM00327">
    <property type="entry name" value="VWA"/>
    <property type="match status" value="1"/>
</dbReference>
<accession>A0A9W4T6H5</accession>
<dbReference type="CDD" id="cd04047">
    <property type="entry name" value="C2B_Copine"/>
    <property type="match status" value="1"/>
</dbReference>
<dbReference type="InterPro" id="IPR036465">
    <property type="entry name" value="vWFA_dom_sf"/>
</dbReference>
<comment type="caution">
    <text evidence="4">The sequence shown here is derived from an EMBL/GenBank/DDBJ whole genome shotgun (WGS) entry which is preliminary data.</text>
</comment>
<name>A0A9W4T6H5_9GLOM</name>
<dbReference type="SUPFAM" id="SSF49562">
    <property type="entry name" value="C2 domain (Calcium/lipid-binding domain, CaLB)"/>
    <property type="match status" value="1"/>
</dbReference>
<dbReference type="OrthoDB" id="5855668at2759"/>
<comment type="similarity">
    <text evidence="1">Belongs to the copine family.</text>
</comment>
<dbReference type="InterPro" id="IPR045052">
    <property type="entry name" value="Copine"/>
</dbReference>
<dbReference type="GO" id="GO:0071277">
    <property type="term" value="P:cellular response to calcium ion"/>
    <property type="evidence" value="ECO:0007669"/>
    <property type="project" value="TreeGrafter"/>
</dbReference>
<dbReference type="InterPro" id="IPR010734">
    <property type="entry name" value="Copine_C"/>
</dbReference>